<protein>
    <recommendedName>
        <fullName evidence="7">Phage shock protein PspC N-terminal domain-containing protein</fullName>
    </recommendedName>
</protein>
<dbReference type="PANTHER" id="PTHR33885:SF3">
    <property type="entry name" value="PHAGE SHOCK PROTEIN C"/>
    <property type="match status" value="1"/>
</dbReference>
<keyword evidence="3 6" id="KW-0812">Transmembrane</keyword>
<keyword evidence="2" id="KW-1003">Cell membrane</keyword>
<feature type="transmembrane region" description="Helical" evidence="6">
    <location>
        <begin position="47"/>
        <end position="70"/>
    </location>
</feature>
<keyword evidence="5 6" id="KW-0472">Membrane</keyword>
<evidence type="ECO:0000256" key="5">
    <source>
        <dbReference type="ARBA" id="ARBA00023136"/>
    </source>
</evidence>
<keyword evidence="4 6" id="KW-1133">Transmembrane helix</keyword>
<comment type="subcellular location">
    <subcellularLocation>
        <location evidence="1">Cell membrane</location>
        <topology evidence="1">Single-pass membrane protein</topology>
    </subcellularLocation>
</comment>
<name>A0ABN1Q881_9ACTN</name>
<evidence type="ECO:0000256" key="6">
    <source>
        <dbReference type="SAM" id="Phobius"/>
    </source>
</evidence>
<dbReference type="PANTHER" id="PTHR33885">
    <property type="entry name" value="PHAGE SHOCK PROTEIN C"/>
    <property type="match status" value="1"/>
</dbReference>
<dbReference type="EMBL" id="BAAAHQ010000024">
    <property type="protein sequence ID" value="GAA0938460.1"/>
    <property type="molecule type" value="Genomic_DNA"/>
</dbReference>
<feature type="domain" description="Phage shock protein PspC N-terminal" evidence="7">
    <location>
        <begin position="17"/>
        <end position="72"/>
    </location>
</feature>
<gene>
    <name evidence="8" type="ORF">GCM10009560_48430</name>
</gene>
<evidence type="ECO:0000256" key="2">
    <source>
        <dbReference type="ARBA" id="ARBA00022475"/>
    </source>
</evidence>
<reference evidence="8 9" key="1">
    <citation type="journal article" date="2019" name="Int. J. Syst. Evol. Microbiol.">
        <title>The Global Catalogue of Microorganisms (GCM) 10K type strain sequencing project: providing services to taxonomists for standard genome sequencing and annotation.</title>
        <authorList>
            <consortium name="The Broad Institute Genomics Platform"/>
            <consortium name="The Broad Institute Genome Sequencing Center for Infectious Disease"/>
            <person name="Wu L."/>
            <person name="Ma J."/>
        </authorList>
    </citation>
    <scope>NUCLEOTIDE SEQUENCE [LARGE SCALE GENOMIC DNA]</scope>
    <source>
        <strain evidence="8 9">JCM 11136</strain>
    </source>
</reference>
<evidence type="ECO:0000313" key="8">
    <source>
        <dbReference type="EMBL" id="GAA0938460.1"/>
    </source>
</evidence>
<evidence type="ECO:0000256" key="3">
    <source>
        <dbReference type="ARBA" id="ARBA00022692"/>
    </source>
</evidence>
<dbReference type="Pfam" id="PF04024">
    <property type="entry name" value="PspC"/>
    <property type="match status" value="1"/>
</dbReference>
<dbReference type="Proteomes" id="UP001501578">
    <property type="component" value="Unassembled WGS sequence"/>
</dbReference>
<dbReference type="InterPro" id="IPR007168">
    <property type="entry name" value="Phageshock_PspC_N"/>
</dbReference>
<keyword evidence="9" id="KW-1185">Reference proteome</keyword>
<accession>A0ABN1Q881</accession>
<organism evidence="8 9">
    <name type="scientific">Nonomuraea longicatena</name>
    <dbReference type="NCBI Taxonomy" id="83682"/>
    <lineage>
        <taxon>Bacteria</taxon>
        <taxon>Bacillati</taxon>
        <taxon>Actinomycetota</taxon>
        <taxon>Actinomycetes</taxon>
        <taxon>Streptosporangiales</taxon>
        <taxon>Streptosporangiaceae</taxon>
        <taxon>Nonomuraea</taxon>
    </lineage>
</organism>
<dbReference type="InterPro" id="IPR052027">
    <property type="entry name" value="PspC"/>
</dbReference>
<sequence>MGKSFYRMSSQTTRRNEMYRSKEHKIIAGVCGGIADKLGWSPTLVRALWLLLSLFPGPMWVLYVILWIVLPARSRSYAG</sequence>
<comment type="caution">
    <text evidence="8">The sequence shown here is derived from an EMBL/GenBank/DDBJ whole genome shotgun (WGS) entry which is preliminary data.</text>
</comment>
<evidence type="ECO:0000259" key="7">
    <source>
        <dbReference type="Pfam" id="PF04024"/>
    </source>
</evidence>
<evidence type="ECO:0000256" key="1">
    <source>
        <dbReference type="ARBA" id="ARBA00004162"/>
    </source>
</evidence>
<evidence type="ECO:0000313" key="9">
    <source>
        <dbReference type="Proteomes" id="UP001501578"/>
    </source>
</evidence>
<evidence type="ECO:0000256" key="4">
    <source>
        <dbReference type="ARBA" id="ARBA00022989"/>
    </source>
</evidence>
<proteinExistence type="predicted"/>